<evidence type="ECO:0000256" key="2">
    <source>
        <dbReference type="ARBA" id="ARBA00004370"/>
    </source>
</evidence>
<dbReference type="InterPro" id="IPR050428">
    <property type="entry name" value="TCS_sensor_his_kinase"/>
</dbReference>
<dbReference type="GO" id="GO:0005886">
    <property type="term" value="C:plasma membrane"/>
    <property type="evidence" value="ECO:0007669"/>
    <property type="project" value="TreeGrafter"/>
</dbReference>
<keyword evidence="7 12" id="KW-0418">Kinase</keyword>
<evidence type="ECO:0000256" key="8">
    <source>
        <dbReference type="ARBA" id="ARBA00022989"/>
    </source>
</evidence>
<dbReference type="InterPro" id="IPR003661">
    <property type="entry name" value="HisK_dim/P_dom"/>
</dbReference>
<feature type="transmembrane region" description="Helical" evidence="10">
    <location>
        <begin position="7"/>
        <end position="30"/>
    </location>
</feature>
<evidence type="ECO:0000256" key="6">
    <source>
        <dbReference type="ARBA" id="ARBA00022692"/>
    </source>
</evidence>
<dbReference type="OrthoDB" id="1522504at2"/>
<organism evidence="12 13">
    <name type="scientific">Chitinophaga lutea</name>
    <dbReference type="NCBI Taxonomy" id="2488634"/>
    <lineage>
        <taxon>Bacteria</taxon>
        <taxon>Pseudomonadati</taxon>
        <taxon>Bacteroidota</taxon>
        <taxon>Chitinophagia</taxon>
        <taxon>Chitinophagales</taxon>
        <taxon>Chitinophagaceae</taxon>
        <taxon>Chitinophaga</taxon>
    </lineage>
</organism>
<keyword evidence="5" id="KW-0808">Transferase</keyword>
<dbReference type="Pfam" id="PF02518">
    <property type="entry name" value="HATPase_c"/>
    <property type="match status" value="1"/>
</dbReference>
<evidence type="ECO:0000256" key="5">
    <source>
        <dbReference type="ARBA" id="ARBA00022679"/>
    </source>
</evidence>
<evidence type="ECO:0000313" key="12">
    <source>
        <dbReference type="EMBL" id="RPE14192.1"/>
    </source>
</evidence>
<evidence type="ECO:0000256" key="3">
    <source>
        <dbReference type="ARBA" id="ARBA00012438"/>
    </source>
</evidence>
<dbReference type="Pfam" id="PF00512">
    <property type="entry name" value="HisKA"/>
    <property type="match status" value="1"/>
</dbReference>
<gene>
    <name evidence="12" type="ORF">EGT74_12005</name>
</gene>
<keyword evidence="8 10" id="KW-1133">Transmembrane helix</keyword>
<dbReference type="InterPro" id="IPR005467">
    <property type="entry name" value="His_kinase_dom"/>
</dbReference>
<dbReference type="PROSITE" id="PS50109">
    <property type="entry name" value="HIS_KIN"/>
    <property type="match status" value="1"/>
</dbReference>
<comment type="caution">
    <text evidence="12">The sequence shown here is derived from an EMBL/GenBank/DDBJ whole genome shotgun (WGS) entry which is preliminary data.</text>
</comment>
<keyword evidence="4" id="KW-0597">Phosphoprotein</keyword>
<evidence type="ECO:0000256" key="7">
    <source>
        <dbReference type="ARBA" id="ARBA00022777"/>
    </source>
</evidence>
<keyword evidence="9 10" id="KW-0472">Membrane</keyword>
<dbReference type="Proteomes" id="UP000278351">
    <property type="component" value="Unassembled WGS sequence"/>
</dbReference>
<dbReference type="PRINTS" id="PR00344">
    <property type="entry name" value="BCTRLSENSOR"/>
</dbReference>
<keyword evidence="13" id="KW-1185">Reference proteome</keyword>
<dbReference type="PANTHER" id="PTHR45436:SF5">
    <property type="entry name" value="SENSOR HISTIDINE KINASE TRCS"/>
    <property type="match status" value="1"/>
</dbReference>
<dbReference type="InterPro" id="IPR036097">
    <property type="entry name" value="HisK_dim/P_sf"/>
</dbReference>
<evidence type="ECO:0000313" key="13">
    <source>
        <dbReference type="Proteomes" id="UP000278351"/>
    </source>
</evidence>
<dbReference type="EC" id="2.7.13.3" evidence="3"/>
<feature type="domain" description="Histidine kinase" evidence="11">
    <location>
        <begin position="225"/>
        <end position="439"/>
    </location>
</feature>
<evidence type="ECO:0000256" key="1">
    <source>
        <dbReference type="ARBA" id="ARBA00000085"/>
    </source>
</evidence>
<protein>
    <recommendedName>
        <fullName evidence="3">histidine kinase</fullName>
        <ecNumber evidence="3">2.7.13.3</ecNumber>
    </recommendedName>
</protein>
<dbReference type="InterPro" id="IPR004358">
    <property type="entry name" value="Sig_transdc_His_kin-like_C"/>
</dbReference>
<dbReference type="AlphaFoldDB" id="A0A3N4PZL5"/>
<dbReference type="GO" id="GO:0000155">
    <property type="term" value="F:phosphorelay sensor kinase activity"/>
    <property type="evidence" value="ECO:0007669"/>
    <property type="project" value="InterPro"/>
</dbReference>
<accession>A0A3N4PZL5</accession>
<proteinExistence type="predicted"/>
<evidence type="ECO:0000256" key="4">
    <source>
        <dbReference type="ARBA" id="ARBA00022553"/>
    </source>
</evidence>
<name>A0A3N4PZL5_9BACT</name>
<evidence type="ECO:0000256" key="9">
    <source>
        <dbReference type="ARBA" id="ARBA00023136"/>
    </source>
</evidence>
<dbReference type="PANTHER" id="PTHR45436">
    <property type="entry name" value="SENSOR HISTIDINE KINASE YKOH"/>
    <property type="match status" value="1"/>
</dbReference>
<dbReference type="EMBL" id="RPDH01000001">
    <property type="protein sequence ID" value="RPE14192.1"/>
    <property type="molecule type" value="Genomic_DNA"/>
</dbReference>
<dbReference type="CDD" id="cd00082">
    <property type="entry name" value="HisKA"/>
    <property type="match status" value="1"/>
</dbReference>
<comment type="catalytic activity">
    <reaction evidence="1">
        <text>ATP + protein L-histidine = ADP + protein N-phospho-L-histidine.</text>
        <dbReference type="EC" id="2.7.13.3"/>
    </reaction>
</comment>
<dbReference type="Gene3D" id="3.30.565.10">
    <property type="entry name" value="Histidine kinase-like ATPase, C-terminal domain"/>
    <property type="match status" value="1"/>
</dbReference>
<dbReference type="Gene3D" id="1.10.287.130">
    <property type="match status" value="1"/>
</dbReference>
<dbReference type="InterPro" id="IPR036890">
    <property type="entry name" value="HATPase_C_sf"/>
</dbReference>
<comment type="subcellular location">
    <subcellularLocation>
        <location evidence="2">Membrane</location>
    </subcellularLocation>
</comment>
<dbReference type="SUPFAM" id="SSF55874">
    <property type="entry name" value="ATPase domain of HSP90 chaperone/DNA topoisomerase II/histidine kinase"/>
    <property type="match status" value="1"/>
</dbReference>
<sequence length="442" mass="50689">MKLFTKLTLFITLSKLAIVVLFVLLLPLLVDRIAVQYNDYYLREQKKKVLDVIGQNGIDAYLQGEASYGSYTMLKEEYISLEPAGKIILPDTIATLRRVVEEDTLTYRVLSHVFYYDSSRYILEVGKTTASIGQYNRPLQKMALYILIGLIVSTILLDLVYTRLLLRPLGAIIRTRLLNNRFPFREDIPVIRTTTADFRYLDESLAGLMGKVREAFEKEREFTSNASHELMTPVGILQNKMENLMMDGELSDEQQQQMMGMMKTLNRLKKIVRSLLLISRIENEQFPKSDRFSMQELVNEVMEELGHRQDEKQLGFRQQIATDAVMQGLNRDLVFQMIYNLVNNAIRFNKPQGSIAVYDRYTPGSDYRLVIEDTGVGIPPAEIASIFNRFKKVERAEGEGYGLGLSIVSTIARFHDIQIEVSSVEHEGTTFTLIFPPEQLAY</sequence>
<reference evidence="12 13" key="1">
    <citation type="submission" date="2018-11" db="EMBL/GenBank/DDBJ databases">
        <title>Chitinophaga lutea sp.nov., isolate from arsenic contaminated soil.</title>
        <authorList>
            <person name="Zong Y."/>
        </authorList>
    </citation>
    <scope>NUCLEOTIDE SEQUENCE [LARGE SCALE GENOMIC DNA]</scope>
    <source>
        <strain evidence="12 13">ZY74</strain>
    </source>
</reference>
<evidence type="ECO:0000259" key="11">
    <source>
        <dbReference type="PROSITE" id="PS50109"/>
    </source>
</evidence>
<evidence type="ECO:0000256" key="10">
    <source>
        <dbReference type="SAM" id="Phobius"/>
    </source>
</evidence>
<dbReference type="SMART" id="SM00387">
    <property type="entry name" value="HATPase_c"/>
    <property type="match status" value="1"/>
</dbReference>
<dbReference type="InterPro" id="IPR003594">
    <property type="entry name" value="HATPase_dom"/>
</dbReference>
<dbReference type="SMART" id="SM00388">
    <property type="entry name" value="HisKA"/>
    <property type="match status" value="1"/>
</dbReference>
<keyword evidence="6 10" id="KW-0812">Transmembrane</keyword>
<dbReference type="RefSeq" id="WP_123846704.1">
    <property type="nucleotide sequence ID" value="NZ_RPDH01000001.1"/>
</dbReference>
<feature type="transmembrane region" description="Helical" evidence="10">
    <location>
        <begin position="142"/>
        <end position="166"/>
    </location>
</feature>
<dbReference type="SUPFAM" id="SSF47384">
    <property type="entry name" value="Homodimeric domain of signal transducing histidine kinase"/>
    <property type="match status" value="1"/>
</dbReference>